<dbReference type="Gene3D" id="1.10.510.10">
    <property type="entry name" value="Transferase(Phosphotransferase) domain 1"/>
    <property type="match status" value="1"/>
</dbReference>
<evidence type="ECO:0000313" key="6">
    <source>
        <dbReference type="Proteomes" id="UP000095280"/>
    </source>
</evidence>
<dbReference type="InterPro" id="IPR054071">
    <property type="entry name" value="PH_NF1"/>
</dbReference>
<feature type="domain" description="CRAL-TRIO" evidence="5">
    <location>
        <begin position="1623"/>
        <end position="1781"/>
    </location>
</feature>
<dbReference type="SUPFAM" id="SSF48371">
    <property type="entry name" value="ARM repeat"/>
    <property type="match status" value="2"/>
</dbReference>
<dbReference type="InterPro" id="IPR001251">
    <property type="entry name" value="CRAL-TRIO_dom"/>
</dbReference>
<dbReference type="Pfam" id="PF00069">
    <property type="entry name" value="Pkinase"/>
    <property type="match status" value="1"/>
</dbReference>
<dbReference type="Gene3D" id="1.10.506.10">
    <property type="entry name" value="GTPase Activation - p120gap, domain 1"/>
    <property type="match status" value="2"/>
</dbReference>
<dbReference type="PANTHER" id="PTHR10194:SF142">
    <property type="entry name" value="NEUROFIBROMIN"/>
    <property type="match status" value="1"/>
</dbReference>
<dbReference type="PROSITE" id="PS50191">
    <property type="entry name" value="CRAL_TRIO"/>
    <property type="match status" value="1"/>
</dbReference>
<organism evidence="6 7">
    <name type="scientific">Macrostomum lignano</name>
    <dbReference type="NCBI Taxonomy" id="282301"/>
    <lineage>
        <taxon>Eukaryota</taxon>
        <taxon>Metazoa</taxon>
        <taxon>Spiralia</taxon>
        <taxon>Lophotrochozoa</taxon>
        <taxon>Platyhelminthes</taxon>
        <taxon>Rhabditophora</taxon>
        <taxon>Macrostomorpha</taxon>
        <taxon>Macrostomida</taxon>
        <taxon>Macrostomidae</taxon>
        <taxon>Macrostomum</taxon>
    </lineage>
</organism>
<keyword evidence="6" id="KW-1185">Reference proteome</keyword>
<dbReference type="CDD" id="cd00170">
    <property type="entry name" value="SEC14"/>
    <property type="match status" value="1"/>
</dbReference>
<evidence type="ECO:0000313" key="7">
    <source>
        <dbReference type="WBParaSite" id="maker-uti_cns_0001463-snap-gene-1.7-mRNA-1"/>
    </source>
</evidence>
<dbReference type="Pfam" id="PF13716">
    <property type="entry name" value="CRAL_TRIO_2"/>
    <property type="match status" value="1"/>
</dbReference>
<evidence type="ECO:0000256" key="1">
    <source>
        <dbReference type="ARBA" id="ARBA00022468"/>
    </source>
</evidence>
<dbReference type="SMART" id="SM00323">
    <property type="entry name" value="RasGAP"/>
    <property type="match status" value="1"/>
</dbReference>
<sequence length="2947" mass="331432">MADRKPGEWVHSLLMRFDSQLPIKTGLHTNQSLQNVEMNKQCLIRVSKYKFALVISELTKILQQVDQMPVYGLDAERNFCHSQFIILDTLEKCLNSQPKETSRLDEAILVKNLLQEICRVRKLVLNFMTLTGENSKMNNELLFLASRVIYALSMNNFNTVFNRILSSLNITSSDQEDADYQISELELIQYLSMDLHRLSRLIAEIYQRFKGLKKNAYLALANFLERAIWNWLENFPQEFEDLQTRPNEELAAQTWPLQVMLLILCPKILEEINNAENGAPFSSSTAKKKTFFDDIKRALATQSHSSTKPVLLEAAILATVNMCKSSCYININDRNNALFSIVQRVITDLKTILFLQSKPVIRTTHIESEHLLTEFFVTCFRITPHNNEILKVCLNLQSPPTFHSVLVSSLYKIITQPRLPWWPKISNLYSKSTEIRNMFLETLNRPPRLGQPRSVIPRIREKADGDLTAKHSLLLNMVRLINADPILMLHNPPCRSGREVQLSTLELMNGLVDILQFSSLVCPDLMHESMQALLTLHQPHIIELWNPVEPMICFWDISSHVLYTVSQKLIQRQIANYGDLLRWLKDILICRNAFLEKHKELANVGSNENLCRQALIKLEMVFFMYLWSLDIEAVLTAMSCFGLLCQEAELRSLYDDIMPLTLMPNYDIYLEIAQSSQTILTTGRAHLQKQIMMLLRKVLYPTPGNIQAWEETFMNWKSTTNYLVGYPKVKSDESSDASSTSAYHKSMLKRRHSHQNTDHELEDILNEWVNQTGFLAALGSIPNCLEAGAVVAGGGGGSSSGGGVGGGSGVSGLSVTGGSTAGLSPAASVVTISTTLDGSSTGIHAGGVGSGGAGGAIGGGGYNTAALAAAGLNPKLYPMGDNQYCPVTQFIGNMLKLLVCQNEKFGAQIQRHVKELLGQQLNPFVYPLLFEQLKIYIDKCFNSQGGHVLVSDSNTLFMENAIYILKSILEDPRGGQAESRGEHLAGSSLESIILNIIRYIRHVECPHSKSVKIRVCQLVTVLMARREDLSFRQEIKFRNKVTEYLLDWLLVSTHALSIQSASQAVSSGVSVSVTTPDVASRDLDYSCMEAVAALLAGLPLQPEESDRGDLLEAKSHLFSKYFTLFMNLLNDCADEAADMAVATGMGILDSSPCSPGSGPPPIQGIRRRSPNTTALRNVTVTAMSNLLNANIESGLMHAIGLGYHRDPQTRAAFMEVLTRILLQGTEFETLAESALHERYQKLVDLVTLLGDRNELPIAMALAHVVPPEQLDDLSRVLVAIFDAKHLLEHLLLNMFNREAELADSLQTLFRGNSLSSKIMSLCFKIYGQDYLRSVLLPELAALTVECAKPHVSYEVDPSRIDAKESLEDNQQSLTEITSRLYDSIVASADIFPKQLRQMCHCLLQVISQRFGQTSGQDQIISVIGTLVFLRFINPAIVSPYEHGLCAQEPSLKAKRGLTFMSKLLQSIAGQITFSKELHMRVFNRFVQQHFQSCREFFRSVSAAPEAALALEASPPPPVNLESAAAVGAAGAASDCAAAYNTPVSEANFYLLHRLLWTNQERIGDFLSSSRDQRQVGRRPFDKLVTVLAHLGPPEHRTIESSWSSMDMTSVKFEEFMSKSNITEKEEFKSVKSLNIFYQAGYSRTGYPVFYYIARRFKHADVNSDLLVYHVLLTLKQYYHKSFDLVIDFTHTCAENRFRTDSLNRWFVVTTDKFYSNLNCVYIYNCNNWVREYTKYHERILSPLKNSRKLVFVESPNRLAEYIAPDQQKLPGVTLALEEDLKVFNNALKLSHKDTKVCIKVGPHAIQVTSAEKSKVLGHSVLLNDVYYASEIEEVCLVDDNQFTLTIANDSGPLSFIHDSCESIVQSIVHIRTRWALSQTDTVTVHTKIRPRDVPGTLLNIALLNLGSSDPSLRSAAYNLLCALTQTFDLKIEGQLLETTGLCIPANNTLFIKEISNTLSQNEPHLTLEFLEECIQGFQQSSIEMKHLCLEYMSPWLKNLVRFCRHSDENKRQKVVFILDKLISVTLSQEEMYPNFQAKIWSNFGDLHDLLDIVLDCFIRRSVASGFGSLTAEVMADTAVALAASNVQLVSKKVITRLCRLIDRTCTSPTTILEAHSMWNDIAILLRYLLMLSFNNSLNVACHLPLLFHVVTLLVCTGPLSLRASTHGLVINIIHSLCTSQMELSEDTLRHLKHYLTEFTLPEYYQVFGISSVKSAAVSAFRTKFVERGAAHSMMAPPTGGAANTCFAGSEYVGGGGGGQHGMERLPLQSLELLTDTLLEILSAVMKDIPNCNWLEQWTHLSKRFAFQHNPALQYRAITVFGCIAKSVTESDIKHLLRIMVKSLESYARDLEVIDKDLKHRSLDSQYNCDLTLIEAIILSVTRLLPLLSPESSIHKHMFWIALCVLQLEEVSLYAAGLALMEQNLDNLDNQGIFTERSLESLMMEYRQPLILHYKQLDNCVGLSFRENFHFALVGHLLKGFRHPTPKTVSRTVRVLSMLLSIISKTEKRDKYEVTPSSVAYLTALVAVSEEVRSRCHLKFQPKPIDLKEANSAAMDSVEATVEQPKRHDAEFVAAACDFLGPLSGDDTTAGHHAICPLIRNRKTGQLYRCKIVSCSRIHFNLTTLGFKEQEYDEEIRSYLLERQFLFAFDHPFVRNGLGFFTDNNFNFGVLMEDFPHGTLLDYYEKLESGKIVCQFKEEEVRMIAAQIILALEYLHSVGCVHRDIQASNILVDARGYIKLTDFAITTTLKPGDKLFSVTCFRYYAAPEYFSDKGYGYPVDFYAFGLMLYELLTRECFSDQEDIFDCDGSVDWGILPEELAALLRERKLAEKAAATMQGSAAVAVDDKASNDSQLLPEDHAVPSEPARNFVDDCLIYEPEFRPDRNCARFYDWFDGIDFEKLYCKTLDLPWQPTKIVSYQAKPDEEYPLSLILDDKPVPPELQPFTHLF</sequence>
<evidence type="ECO:0000259" key="5">
    <source>
        <dbReference type="PROSITE" id="PS50191"/>
    </source>
</evidence>
<dbReference type="PANTHER" id="PTHR10194">
    <property type="entry name" value="RAS GTPASE-ACTIVATING PROTEINS"/>
    <property type="match status" value="1"/>
</dbReference>
<dbReference type="InterPro" id="IPR000719">
    <property type="entry name" value="Prot_kinase_dom"/>
</dbReference>
<dbReference type="InterPro" id="IPR008936">
    <property type="entry name" value="Rho_GTPase_activation_prot"/>
</dbReference>
<dbReference type="SUPFAM" id="SSF48350">
    <property type="entry name" value="GTPase activation domain, GAP"/>
    <property type="match status" value="1"/>
</dbReference>
<dbReference type="WBParaSite" id="maker-uti_cns_0001463-snap-gene-1.7-mRNA-1">
    <property type="protein sequence ID" value="maker-uti_cns_0001463-snap-gene-1.7-mRNA-1"/>
    <property type="gene ID" value="maker-uti_cns_0001463-snap-gene-1.7"/>
</dbReference>
<dbReference type="InterPro" id="IPR039360">
    <property type="entry name" value="Ras_GTPase"/>
</dbReference>
<dbReference type="Gene3D" id="3.40.525.10">
    <property type="entry name" value="CRAL-TRIO lipid binding domain"/>
    <property type="match status" value="1"/>
</dbReference>
<evidence type="ECO:0000256" key="2">
    <source>
        <dbReference type="ARBA" id="ARBA00022553"/>
    </source>
</evidence>
<dbReference type="GO" id="GO:0005524">
    <property type="term" value="F:ATP binding"/>
    <property type="evidence" value="ECO:0007669"/>
    <property type="project" value="InterPro"/>
</dbReference>
<dbReference type="Pfam" id="PF00616">
    <property type="entry name" value="RasGAP"/>
    <property type="match status" value="1"/>
</dbReference>
<feature type="domain" description="Ras-GAP" evidence="4">
    <location>
        <begin position="1269"/>
        <end position="1469"/>
    </location>
</feature>
<dbReference type="InterPro" id="IPR036865">
    <property type="entry name" value="CRAL-TRIO_dom_sf"/>
</dbReference>
<dbReference type="InterPro" id="IPR001936">
    <property type="entry name" value="RasGAP_dom"/>
</dbReference>
<dbReference type="PROSITE" id="PS50011">
    <property type="entry name" value="PROTEIN_KINASE_DOM"/>
    <property type="match status" value="1"/>
</dbReference>
<protein>
    <submittedName>
        <fullName evidence="7">Neurofibromin</fullName>
    </submittedName>
</protein>
<name>A0A1I8GCU1_9PLAT</name>
<dbReference type="Proteomes" id="UP000095280">
    <property type="component" value="Unplaced"/>
</dbReference>
<dbReference type="SMART" id="SM00516">
    <property type="entry name" value="SEC14"/>
    <property type="match status" value="1"/>
</dbReference>
<dbReference type="SUPFAM" id="SSF56112">
    <property type="entry name" value="Protein kinase-like (PK-like)"/>
    <property type="match status" value="1"/>
</dbReference>
<dbReference type="Gene3D" id="2.30.29.30">
    <property type="entry name" value="Pleckstrin-homology domain (PH domain)/Phosphotyrosine-binding domain (PTB)"/>
    <property type="match status" value="1"/>
</dbReference>
<dbReference type="InterPro" id="IPR011993">
    <property type="entry name" value="PH-like_dom_sf"/>
</dbReference>
<dbReference type="Pfam" id="PF21877">
    <property type="entry name" value="PH_NF1"/>
    <property type="match status" value="1"/>
</dbReference>
<keyword evidence="1" id="KW-0343">GTPase activation</keyword>
<proteinExistence type="predicted"/>
<evidence type="ECO:0000259" key="4">
    <source>
        <dbReference type="PROSITE" id="PS50018"/>
    </source>
</evidence>
<keyword evidence="2" id="KW-0597">Phosphoprotein</keyword>
<dbReference type="GO" id="GO:0005096">
    <property type="term" value="F:GTPase activator activity"/>
    <property type="evidence" value="ECO:0007669"/>
    <property type="project" value="UniProtKB-KW"/>
</dbReference>
<feature type="domain" description="Protein kinase" evidence="3">
    <location>
        <begin position="2592"/>
        <end position="2892"/>
    </location>
</feature>
<dbReference type="SMART" id="SM00220">
    <property type="entry name" value="S_TKc"/>
    <property type="match status" value="1"/>
</dbReference>
<dbReference type="SUPFAM" id="SSF52087">
    <property type="entry name" value="CRAL/TRIO domain"/>
    <property type="match status" value="1"/>
</dbReference>
<dbReference type="PROSITE" id="PS50018">
    <property type="entry name" value="RAS_GTPASE_ACTIV_2"/>
    <property type="match status" value="1"/>
</dbReference>
<accession>A0A1I8GCU1</accession>
<reference evidence="7" key="1">
    <citation type="submission" date="2016-11" db="UniProtKB">
        <authorList>
            <consortium name="WormBaseParasite"/>
        </authorList>
    </citation>
    <scope>IDENTIFICATION</scope>
</reference>
<dbReference type="InterPro" id="IPR011009">
    <property type="entry name" value="Kinase-like_dom_sf"/>
</dbReference>
<dbReference type="InterPro" id="IPR016024">
    <property type="entry name" value="ARM-type_fold"/>
</dbReference>
<dbReference type="CDD" id="cd00180">
    <property type="entry name" value="PKc"/>
    <property type="match status" value="1"/>
</dbReference>
<evidence type="ECO:0000259" key="3">
    <source>
        <dbReference type="PROSITE" id="PS50011"/>
    </source>
</evidence>
<dbReference type="GO" id="GO:0004672">
    <property type="term" value="F:protein kinase activity"/>
    <property type="evidence" value="ECO:0007669"/>
    <property type="project" value="InterPro"/>
</dbReference>
<dbReference type="CDD" id="cd13313">
    <property type="entry name" value="PH_NF1"/>
    <property type="match status" value="1"/>
</dbReference>